<dbReference type="RefSeq" id="WP_009533732.1">
    <property type="nucleotide sequence ID" value="NZ_CAUOLT010000006.1"/>
</dbReference>
<dbReference type="AlphaFoldDB" id="A0AA36Y3Z3"/>
<gene>
    <name evidence="9" type="ORF">HMPREF9623_01914</name>
</gene>
<dbReference type="Proteomes" id="UP000018466">
    <property type="component" value="Unassembled WGS sequence"/>
</dbReference>
<dbReference type="EMBL" id="AGEL01000014">
    <property type="protein sequence ID" value="EHO16003.1"/>
    <property type="molecule type" value="Genomic_DNA"/>
</dbReference>
<organism evidence="9 10">
    <name type="scientific">Stomatobaculum longum</name>
    <dbReference type="NCBI Taxonomy" id="796942"/>
    <lineage>
        <taxon>Bacteria</taxon>
        <taxon>Bacillati</taxon>
        <taxon>Bacillota</taxon>
        <taxon>Clostridia</taxon>
        <taxon>Lachnospirales</taxon>
        <taxon>Lachnospiraceae</taxon>
        <taxon>Stomatobaculum</taxon>
    </lineage>
</organism>
<evidence type="ECO:0000256" key="1">
    <source>
        <dbReference type="ARBA" id="ARBA00004651"/>
    </source>
</evidence>
<feature type="transmembrane region" description="Helical" evidence="6">
    <location>
        <begin position="63"/>
        <end position="82"/>
    </location>
</feature>
<dbReference type="PANTHER" id="PTHR12677">
    <property type="entry name" value="GOLGI APPARATUS MEMBRANE PROTEIN TVP38-RELATED"/>
    <property type="match status" value="1"/>
</dbReference>
<dbReference type="InterPro" id="IPR015414">
    <property type="entry name" value="TMEM64"/>
</dbReference>
<evidence type="ECO:0000256" key="2">
    <source>
        <dbReference type="ARBA" id="ARBA00022475"/>
    </source>
</evidence>
<evidence type="ECO:0000313" key="9">
    <source>
        <dbReference type="EMBL" id="EHO16003.1"/>
    </source>
</evidence>
<accession>A0AA36Y3Z3</accession>
<keyword evidence="3 6" id="KW-0812">Transmembrane</keyword>
<dbReference type="PANTHER" id="PTHR12677:SF55">
    <property type="entry name" value="UNDECAPRENYL PHOSPHATE TRANSPORTER SAOUHSC_00901-RELATED"/>
    <property type="match status" value="1"/>
</dbReference>
<evidence type="ECO:0000256" key="7">
    <source>
        <dbReference type="SAM" id="MobiDB-lite"/>
    </source>
</evidence>
<reference evidence="9 10" key="1">
    <citation type="submission" date="2011-10" db="EMBL/GenBank/DDBJ databases">
        <title>The Genome Sequence of Lachnospiraceae bacterium ACC2.</title>
        <authorList>
            <consortium name="The Broad Institute Genome Sequencing Platform"/>
            <person name="Earl A."/>
            <person name="Ward D."/>
            <person name="Feldgarden M."/>
            <person name="Gevers D."/>
            <person name="Sizova M."/>
            <person name="Hazen A."/>
            <person name="Epstein S."/>
            <person name="Young S.K."/>
            <person name="Zeng Q."/>
            <person name="Gargeya S."/>
            <person name="Fitzgerald M."/>
            <person name="Haas B."/>
            <person name="Abouelleil A."/>
            <person name="Alvarado L."/>
            <person name="Arachchi H.M."/>
            <person name="Berlin A."/>
            <person name="Brown A."/>
            <person name="Chapman S.B."/>
            <person name="Chen Z."/>
            <person name="Dunbar C."/>
            <person name="Freedman E."/>
            <person name="Gearin G."/>
            <person name="Goldberg J."/>
            <person name="Griggs A."/>
            <person name="Gujja S."/>
            <person name="Heiman D."/>
            <person name="Howarth C."/>
            <person name="Larson L."/>
            <person name="Lui A."/>
            <person name="MacDonald P.J.P."/>
            <person name="Montmayeur A."/>
            <person name="Murphy C."/>
            <person name="Neiman D."/>
            <person name="Pearson M."/>
            <person name="Priest M."/>
            <person name="Roberts A."/>
            <person name="Saif S."/>
            <person name="Shea T."/>
            <person name="Shenoy N."/>
            <person name="Sisk P."/>
            <person name="Stolte C."/>
            <person name="Sykes S."/>
            <person name="Wortman J."/>
            <person name="Nusbaum C."/>
            <person name="Birren B."/>
        </authorList>
    </citation>
    <scope>NUCLEOTIDE SEQUENCE [LARGE SCALE GENOMIC DNA]</scope>
    <source>
        <strain evidence="9 10">ACC2</strain>
    </source>
</reference>
<comment type="caution">
    <text evidence="9">The sequence shown here is derived from an EMBL/GenBank/DDBJ whole genome shotgun (WGS) entry which is preliminary data.</text>
</comment>
<evidence type="ECO:0000256" key="4">
    <source>
        <dbReference type="ARBA" id="ARBA00022989"/>
    </source>
</evidence>
<feature type="compositionally biased region" description="Basic and acidic residues" evidence="7">
    <location>
        <begin position="184"/>
        <end position="197"/>
    </location>
</feature>
<evidence type="ECO:0000256" key="5">
    <source>
        <dbReference type="ARBA" id="ARBA00023136"/>
    </source>
</evidence>
<feature type="transmembrane region" description="Helical" evidence="6">
    <location>
        <begin position="155"/>
        <end position="174"/>
    </location>
</feature>
<feature type="domain" description="VTT" evidence="8">
    <location>
        <begin position="32"/>
        <end position="150"/>
    </location>
</feature>
<keyword evidence="10" id="KW-1185">Reference proteome</keyword>
<evidence type="ECO:0000256" key="6">
    <source>
        <dbReference type="RuleBase" id="RU366058"/>
    </source>
</evidence>
<dbReference type="GeneID" id="86941631"/>
<proteinExistence type="inferred from homology"/>
<sequence>MQIWMQLMQWIHHMTPWVAVGMAALESLFPPIPLTAVVAANVAAFGAVFGFLYSWIGSAVGSALVFFAVRAVAGLPAVQGFLGRDKIEKARKLIGGLKPLALFLIIMLPFTPSSFVNFACGVSHYRGRRYLAVMLPAKAVMVASLSLLGESLQRAANPLRIAAALLLLVLLYLVSKWATKHHHLEDEKNPKKDEKSFGKSLTP</sequence>
<evidence type="ECO:0000256" key="3">
    <source>
        <dbReference type="ARBA" id="ARBA00022692"/>
    </source>
</evidence>
<feature type="transmembrane region" description="Helical" evidence="6">
    <location>
        <begin position="130"/>
        <end position="149"/>
    </location>
</feature>
<keyword evidence="5 6" id="KW-0472">Membrane</keyword>
<dbReference type="Pfam" id="PF09335">
    <property type="entry name" value="VTT_dom"/>
    <property type="match status" value="1"/>
</dbReference>
<evidence type="ECO:0000313" key="10">
    <source>
        <dbReference type="Proteomes" id="UP000018466"/>
    </source>
</evidence>
<name>A0AA36Y3Z3_9FIRM</name>
<feature type="region of interest" description="Disordered" evidence="7">
    <location>
        <begin position="184"/>
        <end position="203"/>
    </location>
</feature>
<protein>
    <recommendedName>
        <fullName evidence="6">TVP38/TMEM64 family membrane protein</fullName>
    </recommendedName>
</protein>
<feature type="transmembrane region" description="Helical" evidence="6">
    <location>
        <begin position="102"/>
        <end position="123"/>
    </location>
</feature>
<comment type="subcellular location">
    <subcellularLocation>
        <location evidence="1 6">Cell membrane</location>
        <topology evidence="1 6">Multi-pass membrane protein</topology>
    </subcellularLocation>
</comment>
<keyword evidence="4 6" id="KW-1133">Transmembrane helix</keyword>
<comment type="similarity">
    <text evidence="6">Belongs to the TVP38/TMEM64 family.</text>
</comment>
<feature type="transmembrane region" description="Helical" evidence="6">
    <location>
        <begin position="32"/>
        <end position="56"/>
    </location>
</feature>
<keyword evidence="2 6" id="KW-1003">Cell membrane</keyword>
<dbReference type="InterPro" id="IPR032816">
    <property type="entry name" value="VTT_dom"/>
</dbReference>
<evidence type="ECO:0000259" key="8">
    <source>
        <dbReference type="Pfam" id="PF09335"/>
    </source>
</evidence>
<dbReference type="GO" id="GO:0005886">
    <property type="term" value="C:plasma membrane"/>
    <property type="evidence" value="ECO:0007669"/>
    <property type="project" value="UniProtKB-SubCell"/>
</dbReference>